<dbReference type="PANTHER" id="PTHR46148">
    <property type="entry name" value="CHROMO DOMAIN-CONTAINING PROTEIN"/>
    <property type="match status" value="1"/>
</dbReference>
<feature type="compositionally biased region" description="Low complexity" evidence="1">
    <location>
        <begin position="152"/>
        <end position="169"/>
    </location>
</feature>
<reference evidence="3 4" key="1">
    <citation type="submission" date="2024-02" db="EMBL/GenBank/DDBJ databases">
        <title>High-quality chromosome-scale genome assembly of Pensacola bahiagrass (Paspalum notatum Flugge var. saurae).</title>
        <authorList>
            <person name="Vega J.M."/>
            <person name="Podio M."/>
            <person name="Orjuela J."/>
            <person name="Siena L.A."/>
            <person name="Pessino S.C."/>
            <person name="Combes M.C."/>
            <person name="Mariac C."/>
            <person name="Albertini E."/>
            <person name="Pupilli F."/>
            <person name="Ortiz J.P.A."/>
            <person name="Leblanc O."/>
        </authorList>
    </citation>
    <scope>NUCLEOTIDE SEQUENCE [LARGE SCALE GENOMIC DNA]</scope>
    <source>
        <strain evidence="3">R1</strain>
        <tissue evidence="3">Leaf</tissue>
    </source>
</reference>
<dbReference type="PANTHER" id="PTHR46148:SF52">
    <property type="entry name" value="OS04G0603800 PROTEIN"/>
    <property type="match status" value="1"/>
</dbReference>
<evidence type="ECO:0000313" key="4">
    <source>
        <dbReference type="Proteomes" id="UP001341281"/>
    </source>
</evidence>
<sequence>MADRDDMPADAHARLEQAQSVYKRFYDKHHRDVRFAVGDWVWLRLRHRAPASARRRQPRPRFYGPYRIAEVINEVAYRPELPPRARLHDVFHVGLLNRFVGSPPSAPPALPSVHHGATRPVPNKSPVLDWPEAFAKCLFTGRVNLPHQPHGRTSTASSSATPPSSLRTSCSSRGGEM</sequence>
<dbReference type="Proteomes" id="UP001341281">
    <property type="component" value="Chromosome 06"/>
</dbReference>
<organism evidence="3 4">
    <name type="scientific">Paspalum notatum var. saurae</name>
    <dbReference type="NCBI Taxonomy" id="547442"/>
    <lineage>
        <taxon>Eukaryota</taxon>
        <taxon>Viridiplantae</taxon>
        <taxon>Streptophyta</taxon>
        <taxon>Embryophyta</taxon>
        <taxon>Tracheophyta</taxon>
        <taxon>Spermatophyta</taxon>
        <taxon>Magnoliopsida</taxon>
        <taxon>Liliopsida</taxon>
        <taxon>Poales</taxon>
        <taxon>Poaceae</taxon>
        <taxon>PACMAD clade</taxon>
        <taxon>Panicoideae</taxon>
        <taxon>Andropogonodae</taxon>
        <taxon>Paspaleae</taxon>
        <taxon>Paspalinae</taxon>
        <taxon>Paspalum</taxon>
    </lineage>
</organism>
<dbReference type="AlphaFoldDB" id="A0AAQ3TZC8"/>
<feature type="domain" description="Tf2-1-like SH3-like" evidence="2">
    <location>
        <begin position="38"/>
        <end position="99"/>
    </location>
</feature>
<evidence type="ECO:0000259" key="2">
    <source>
        <dbReference type="Pfam" id="PF24626"/>
    </source>
</evidence>
<evidence type="ECO:0000313" key="3">
    <source>
        <dbReference type="EMBL" id="WVZ82069.1"/>
    </source>
</evidence>
<dbReference type="Pfam" id="PF24626">
    <property type="entry name" value="SH3_Tf2-1"/>
    <property type="match status" value="1"/>
</dbReference>
<feature type="region of interest" description="Disordered" evidence="1">
    <location>
        <begin position="146"/>
        <end position="177"/>
    </location>
</feature>
<gene>
    <name evidence="3" type="ORF">U9M48_029376</name>
</gene>
<accession>A0AAQ3TZC8</accession>
<dbReference type="EMBL" id="CP144750">
    <property type="protein sequence ID" value="WVZ82069.1"/>
    <property type="molecule type" value="Genomic_DNA"/>
</dbReference>
<protein>
    <recommendedName>
        <fullName evidence="2">Tf2-1-like SH3-like domain-containing protein</fullName>
    </recommendedName>
</protein>
<evidence type="ECO:0000256" key="1">
    <source>
        <dbReference type="SAM" id="MobiDB-lite"/>
    </source>
</evidence>
<dbReference type="InterPro" id="IPR056924">
    <property type="entry name" value="SH3_Tf2-1"/>
</dbReference>
<keyword evidence="4" id="KW-1185">Reference proteome</keyword>
<name>A0AAQ3TZC8_PASNO</name>
<proteinExistence type="predicted"/>